<evidence type="ECO:0000313" key="3">
    <source>
        <dbReference type="Proteomes" id="UP000283509"/>
    </source>
</evidence>
<keyword evidence="3" id="KW-1185">Reference proteome</keyword>
<evidence type="ECO:0000313" key="2">
    <source>
        <dbReference type="EMBL" id="ROT82002.1"/>
    </source>
</evidence>
<feature type="region of interest" description="Disordered" evidence="1">
    <location>
        <begin position="326"/>
        <end position="429"/>
    </location>
</feature>
<dbReference type="EMBL" id="QCYY01000897">
    <property type="protein sequence ID" value="ROT82002.1"/>
    <property type="molecule type" value="Genomic_DNA"/>
</dbReference>
<feature type="compositionally biased region" description="Polar residues" evidence="1">
    <location>
        <begin position="141"/>
        <end position="153"/>
    </location>
</feature>
<feature type="compositionally biased region" description="Polar residues" evidence="1">
    <location>
        <begin position="834"/>
        <end position="852"/>
    </location>
</feature>
<organism evidence="2 3">
    <name type="scientific">Penaeus vannamei</name>
    <name type="common">Whiteleg shrimp</name>
    <name type="synonym">Litopenaeus vannamei</name>
    <dbReference type="NCBI Taxonomy" id="6689"/>
    <lineage>
        <taxon>Eukaryota</taxon>
        <taxon>Metazoa</taxon>
        <taxon>Ecdysozoa</taxon>
        <taxon>Arthropoda</taxon>
        <taxon>Crustacea</taxon>
        <taxon>Multicrustacea</taxon>
        <taxon>Malacostraca</taxon>
        <taxon>Eumalacostraca</taxon>
        <taxon>Eucarida</taxon>
        <taxon>Decapoda</taxon>
        <taxon>Dendrobranchiata</taxon>
        <taxon>Penaeoidea</taxon>
        <taxon>Penaeidae</taxon>
        <taxon>Penaeus</taxon>
    </lineage>
</organism>
<feature type="region of interest" description="Disordered" evidence="1">
    <location>
        <begin position="624"/>
        <end position="676"/>
    </location>
</feature>
<protein>
    <submittedName>
        <fullName evidence="2">Uncharacterized protein</fullName>
    </submittedName>
</protein>
<proteinExistence type="predicted"/>
<feature type="region of interest" description="Disordered" evidence="1">
    <location>
        <begin position="490"/>
        <end position="515"/>
    </location>
</feature>
<comment type="caution">
    <text evidence="2">The sequence shown here is derived from an EMBL/GenBank/DDBJ whole genome shotgun (WGS) entry which is preliminary data.</text>
</comment>
<feature type="region of interest" description="Disordered" evidence="1">
    <location>
        <begin position="120"/>
        <end position="186"/>
    </location>
</feature>
<feature type="region of interest" description="Disordered" evidence="1">
    <location>
        <begin position="834"/>
        <end position="889"/>
    </location>
</feature>
<gene>
    <name evidence="2" type="ORF">C7M84_024832</name>
</gene>
<feature type="compositionally biased region" description="Low complexity" evidence="1">
    <location>
        <begin position="266"/>
        <end position="277"/>
    </location>
</feature>
<reference evidence="2 3" key="1">
    <citation type="submission" date="2018-04" db="EMBL/GenBank/DDBJ databases">
        <authorList>
            <person name="Zhang X."/>
            <person name="Yuan J."/>
            <person name="Li F."/>
            <person name="Xiang J."/>
        </authorList>
    </citation>
    <scope>NUCLEOTIDE SEQUENCE [LARGE SCALE GENOMIC DNA]</scope>
    <source>
        <tissue evidence="2">Muscle</tissue>
    </source>
</reference>
<name>A0A3R7MGG5_PENVA</name>
<evidence type="ECO:0000256" key="1">
    <source>
        <dbReference type="SAM" id="MobiDB-lite"/>
    </source>
</evidence>
<feature type="compositionally biased region" description="Polar residues" evidence="1">
    <location>
        <begin position="18"/>
        <end position="28"/>
    </location>
</feature>
<reference evidence="2 3" key="2">
    <citation type="submission" date="2019-01" db="EMBL/GenBank/DDBJ databases">
        <title>The decoding of complex shrimp genome reveals the adaptation for benthos swimmer, frequently molting mechanism and breeding impact on genome.</title>
        <authorList>
            <person name="Sun Y."/>
            <person name="Gao Y."/>
            <person name="Yu Y."/>
        </authorList>
    </citation>
    <scope>NUCLEOTIDE SEQUENCE [LARGE SCALE GENOMIC DNA]</scope>
    <source>
        <tissue evidence="2">Muscle</tissue>
    </source>
</reference>
<feature type="compositionally biased region" description="Polar residues" evidence="1">
    <location>
        <begin position="220"/>
        <end position="249"/>
    </location>
</feature>
<feature type="compositionally biased region" description="Low complexity" evidence="1">
    <location>
        <begin position="120"/>
        <end position="137"/>
    </location>
</feature>
<feature type="region of interest" description="Disordered" evidence="1">
    <location>
        <begin position="220"/>
        <end position="283"/>
    </location>
</feature>
<dbReference type="Proteomes" id="UP000283509">
    <property type="component" value="Unassembled WGS sequence"/>
</dbReference>
<feature type="compositionally biased region" description="Basic residues" evidence="1">
    <location>
        <begin position="160"/>
        <end position="172"/>
    </location>
</feature>
<feature type="compositionally biased region" description="Basic residues" evidence="1">
    <location>
        <begin position="502"/>
        <end position="515"/>
    </location>
</feature>
<sequence length="1024" mass="111166">MLRLLDTIRESRSRHHQSSVSEDTSSAGHTPAAATPPSGVSKFAAVAKSLALKNSVMQTLSSSANRPNKLSVLNAENRRLLDLQGQKSPEVPRKRLIIGHIDSSEEEIREQRHRLQLSLSRRPLQADPATMTPTTPAESLDSPQPVFSTSGADSSDRYRKIMRRLSGNKRHSTVSSGGSWEMDERIPEEDLEDDVNHEPLHDQVICEADASGSLNSCSDTRASVISGSPHQRHSLSLSPEGQGNSRVQGSSPSPPVSVSNKKRQGDSSSSQNGPDSSMPLLSFSQHSHNPALIHPVPILLQHSTGPAPLPRTSRIGEEASSCLAHRGSGGVLRRQQRVDDGDVDAGGRQMLQPPNLLSQHCRHQHSSGHQVRGSGNDEDRSGPTGLLCRSGSAQSDSSGFMDGDVVEAETRTPTQQNLSSAQLSASPQAHTGHNWWWSRESGGSLETVRHAPLSRTMALRPGHSHSHYQRTLRSHLLNHQTSLPSWLRGMHDPSLSPGGQHPSHRPGGKAQVVRHHHSPDPLLFPCKGSLGNSNSNHPSCNLAPCVDTSVPQLLHHCNHSVVHPYLSHSVGNTTSAFQPPILDGSSYPGHPQDMKCRLCYPTAISTDAYTPTLAAAGFSSCNTASLNQGNRPSSSLRGRWQKRRHSLPEPLPSSVHNSDMLCSPPPSSPLSPSFSPLPITSELPFLPQSSREVHHTDNGSCARGGKTVENDASTQCQVHSLPSDMLLVALHTYRHQLVHQEHLSRQLHDTAMDLPSSSVNTQHLSQQLRNISAIRAAIRAEVTHMEQLMASTQHTSLSPTCINSVITQMVMLLQQQSELCRDLETLTVASSHTSLEGASHSTQHLSQESSYDNLPEKPNPLCLSSSSPDLIHHDAAPSPKLGNSFHEPFGNHMVHDSSAWKSSERGQGFLNSNSNLGTASHLASYKNTRSPFSPWNSAQGKPQGLTKSFDRHQEEGLEGSTDMATFLGSGDVSSDTSSLASQVAQLVQQQVQIQTQVLEEQLHQQTRDMADIKSMMEILINKMS</sequence>
<accession>A0A3R7MGG5</accession>
<dbReference type="AlphaFoldDB" id="A0A3R7MGG5"/>
<dbReference type="OrthoDB" id="6360485at2759"/>
<feature type="compositionally biased region" description="Low complexity" evidence="1">
    <location>
        <begin position="415"/>
        <end position="429"/>
    </location>
</feature>
<feature type="compositionally biased region" description="Basic and acidic residues" evidence="1">
    <location>
        <begin position="1"/>
        <end position="11"/>
    </location>
</feature>
<feature type="compositionally biased region" description="Polar residues" evidence="1">
    <location>
        <begin position="624"/>
        <end position="636"/>
    </location>
</feature>
<feature type="region of interest" description="Disordered" evidence="1">
    <location>
        <begin position="1"/>
        <end position="38"/>
    </location>
</feature>